<name>A0A068NT93_FIMGI</name>
<evidence type="ECO:0000313" key="1">
    <source>
        <dbReference type="EMBL" id="AIE86641.1"/>
    </source>
</evidence>
<sequence length="370" mass="41223">MDKAPIQSAPLADIKRLPIIDYDAHPAYGKAFPKPTLKMRVKALMTLAPWMGFVLGKRLAKMDRIPALPSYSGHISGGLLGRFRALPKYLPYILNGYKQDLVGLFSASQHSKIDPKFKSQADEFVETGFLVGDLEENELEHLQQLVAKPIADLRKSRAEATERTFVGNTRFFNTGDDKELFDAMNTYMEKHGMLAAAGAYIGRPVKVTHLLIQINDPNDKYFHGNFVDVNLPDSPCKYMHVDKSYDMVKCVVYLNQVGMDNGAFSFVLGSQKVRPLGFEGVLRRAVDRAGLSGSKPEIRRMFMALPKFLRKKCTFGLDLLEGTPDCDAMLKSELYLTSEMGNIGLFANNGVHRGGLTKTGERIVFFATIA</sequence>
<dbReference type="KEGG" id="fgi:OP10G_3273"/>
<protein>
    <submittedName>
        <fullName evidence="1">Uncharacterized protein</fullName>
    </submittedName>
</protein>
<dbReference type="HOGENOM" id="CLU_747533_0_0_0"/>
<evidence type="ECO:0000313" key="2">
    <source>
        <dbReference type="Proteomes" id="UP000027982"/>
    </source>
</evidence>
<dbReference type="Gene3D" id="2.60.120.620">
    <property type="entry name" value="q2cbj1_9rhob like domain"/>
    <property type="match status" value="1"/>
</dbReference>
<dbReference type="SUPFAM" id="SSF51197">
    <property type="entry name" value="Clavaminate synthase-like"/>
    <property type="match status" value="1"/>
</dbReference>
<accession>A0A068NT93</accession>
<dbReference type="OrthoDB" id="8186556at2"/>
<dbReference type="AlphaFoldDB" id="A0A068NT93"/>
<dbReference type="EMBL" id="CP007139">
    <property type="protein sequence ID" value="AIE86641.1"/>
    <property type="molecule type" value="Genomic_DNA"/>
</dbReference>
<proteinExistence type="predicted"/>
<keyword evidence="2" id="KW-1185">Reference proteome</keyword>
<dbReference type="Proteomes" id="UP000027982">
    <property type="component" value="Chromosome"/>
</dbReference>
<dbReference type="STRING" id="661478.OP10G_3273"/>
<dbReference type="eggNOG" id="ENOG503422C">
    <property type="taxonomic scope" value="Bacteria"/>
</dbReference>
<organism evidence="1 2">
    <name type="scientific">Fimbriimonas ginsengisoli Gsoil 348</name>
    <dbReference type="NCBI Taxonomy" id="661478"/>
    <lineage>
        <taxon>Bacteria</taxon>
        <taxon>Bacillati</taxon>
        <taxon>Armatimonadota</taxon>
        <taxon>Fimbriimonadia</taxon>
        <taxon>Fimbriimonadales</taxon>
        <taxon>Fimbriimonadaceae</taxon>
        <taxon>Fimbriimonas</taxon>
    </lineage>
</organism>
<gene>
    <name evidence="1" type="ORF">OP10G_3273</name>
</gene>
<reference evidence="1 2" key="1">
    <citation type="journal article" date="2014" name="PLoS ONE">
        <title>The first complete genome sequence of the class fimbriimonadia in the phylum armatimonadetes.</title>
        <authorList>
            <person name="Hu Z.Y."/>
            <person name="Wang Y.Z."/>
            <person name="Im W.T."/>
            <person name="Wang S.Y."/>
            <person name="Zhao G.P."/>
            <person name="Zheng H.J."/>
            <person name="Quan Z.X."/>
        </authorList>
    </citation>
    <scope>NUCLEOTIDE SEQUENCE [LARGE SCALE GENOMIC DNA]</scope>
    <source>
        <strain evidence="1">Gsoil 348</strain>
    </source>
</reference>
<dbReference type="RefSeq" id="WP_025229413.1">
    <property type="nucleotide sequence ID" value="NZ_CP007139.1"/>
</dbReference>